<evidence type="ECO:0000313" key="1">
    <source>
        <dbReference type="EMBL" id="GAA1700130.1"/>
    </source>
</evidence>
<keyword evidence="2" id="KW-1185">Reference proteome</keyword>
<accession>A0ABN2I7T7</accession>
<evidence type="ECO:0000313" key="2">
    <source>
        <dbReference type="Proteomes" id="UP001500618"/>
    </source>
</evidence>
<sequence>MLLDPGFAEDFRCLIGQEGLADLSCALVIPYDEIPDVRFWLTHPSRGFLDESRMFPPESEFARYVADCWDNSPAFTVKESRSDHVNVIWAAPRSPPEIRFR</sequence>
<gene>
    <name evidence="1" type="ORF">GCM10009765_56960</name>
</gene>
<protein>
    <submittedName>
        <fullName evidence="1">Uncharacterized protein</fullName>
    </submittedName>
</protein>
<dbReference type="Proteomes" id="UP001500618">
    <property type="component" value="Unassembled WGS sequence"/>
</dbReference>
<dbReference type="EMBL" id="BAAANY010000023">
    <property type="protein sequence ID" value="GAA1700130.1"/>
    <property type="molecule type" value="Genomic_DNA"/>
</dbReference>
<proteinExistence type="predicted"/>
<organism evidence="1 2">
    <name type="scientific">Fodinicola feengrottensis</name>
    <dbReference type="NCBI Taxonomy" id="435914"/>
    <lineage>
        <taxon>Bacteria</taxon>
        <taxon>Bacillati</taxon>
        <taxon>Actinomycetota</taxon>
        <taxon>Actinomycetes</taxon>
        <taxon>Mycobacteriales</taxon>
        <taxon>Fodinicola</taxon>
    </lineage>
</organism>
<reference evidence="1 2" key="1">
    <citation type="journal article" date="2019" name="Int. J. Syst. Evol. Microbiol.">
        <title>The Global Catalogue of Microorganisms (GCM) 10K type strain sequencing project: providing services to taxonomists for standard genome sequencing and annotation.</title>
        <authorList>
            <consortium name="The Broad Institute Genomics Platform"/>
            <consortium name="The Broad Institute Genome Sequencing Center for Infectious Disease"/>
            <person name="Wu L."/>
            <person name="Ma J."/>
        </authorList>
    </citation>
    <scope>NUCLEOTIDE SEQUENCE [LARGE SCALE GENOMIC DNA]</scope>
    <source>
        <strain evidence="1 2">JCM 14718</strain>
    </source>
</reference>
<dbReference type="RefSeq" id="WP_163571632.1">
    <property type="nucleotide sequence ID" value="NZ_BAAANY010000023.1"/>
</dbReference>
<comment type="caution">
    <text evidence="1">The sequence shown here is derived from an EMBL/GenBank/DDBJ whole genome shotgun (WGS) entry which is preliminary data.</text>
</comment>
<name>A0ABN2I7T7_9ACTN</name>